<accession>A0A2R6WMV6</accession>
<keyword evidence="2" id="KW-0472">Membrane</keyword>
<feature type="compositionally biased region" description="Basic and acidic residues" evidence="1">
    <location>
        <begin position="317"/>
        <end position="341"/>
    </location>
</feature>
<feature type="transmembrane region" description="Helical" evidence="2">
    <location>
        <begin position="289"/>
        <end position="310"/>
    </location>
</feature>
<name>A0A2R6WMV6_MARPO</name>
<dbReference type="Proteomes" id="UP000244005">
    <property type="component" value="Unassembled WGS sequence"/>
</dbReference>
<keyword evidence="2" id="KW-0812">Transmembrane</keyword>
<evidence type="ECO:0000256" key="2">
    <source>
        <dbReference type="SAM" id="Phobius"/>
    </source>
</evidence>
<organism evidence="3 4">
    <name type="scientific">Marchantia polymorpha</name>
    <name type="common">Common liverwort</name>
    <name type="synonym">Marchantia aquatica</name>
    <dbReference type="NCBI Taxonomy" id="3197"/>
    <lineage>
        <taxon>Eukaryota</taxon>
        <taxon>Viridiplantae</taxon>
        <taxon>Streptophyta</taxon>
        <taxon>Embryophyta</taxon>
        <taxon>Marchantiophyta</taxon>
        <taxon>Marchantiopsida</taxon>
        <taxon>Marchantiidae</taxon>
        <taxon>Marchantiales</taxon>
        <taxon>Marchantiaceae</taxon>
        <taxon>Marchantia</taxon>
    </lineage>
</organism>
<keyword evidence="2" id="KW-1133">Transmembrane helix</keyword>
<reference evidence="4" key="1">
    <citation type="journal article" date="2017" name="Cell">
        <title>Insights into land plant evolution garnered from the Marchantia polymorpha genome.</title>
        <authorList>
            <person name="Bowman J.L."/>
            <person name="Kohchi T."/>
            <person name="Yamato K.T."/>
            <person name="Jenkins J."/>
            <person name="Shu S."/>
            <person name="Ishizaki K."/>
            <person name="Yamaoka S."/>
            <person name="Nishihama R."/>
            <person name="Nakamura Y."/>
            <person name="Berger F."/>
            <person name="Adam C."/>
            <person name="Aki S.S."/>
            <person name="Althoff F."/>
            <person name="Araki T."/>
            <person name="Arteaga-Vazquez M.A."/>
            <person name="Balasubrmanian S."/>
            <person name="Barry K."/>
            <person name="Bauer D."/>
            <person name="Boehm C.R."/>
            <person name="Briginshaw L."/>
            <person name="Caballero-Perez J."/>
            <person name="Catarino B."/>
            <person name="Chen F."/>
            <person name="Chiyoda S."/>
            <person name="Chovatia M."/>
            <person name="Davies K.M."/>
            <person name="Delmans M."/>
            <person name="Demura T."/>
            <person name="Dierschke T."/>
            <person name="Dolan L."/>
            <person name="Dorantes-Acosta A.E."/>
            <person name="Eklund D.M."/>
            <person name="Florent S.N."/>
            <person name="Flores-Sandoval E."/>
            <person name="Fujiyama A."/>
            <person name="Fukuzawa H."/>
            <person name="Galik B."/>
            <person name="Grimanelli D."/>
            <person name="Grimwood J."/>
            <person name="Grossniklaus U."/>
            <person name="Hamada T."/>
            <person name="Haseloff J."/>
            <person name="Hetherington A.J."/>
            <person name="Higo A."/>
            <person name="Hirakawa Y."/>
            <person name="Hundley H.N."/>
            <person name="Ikeda Y."/>
            <person name="Inoue K."/>
            <person name="Inoue S.I."/>
            <person name="Ishida S."/>
            <person name="Jia Q."/>
            <person name="Kakita M."/>
            <person name="Kanazawa T."/>
            <person name="Kawai Y."/>
            <person name="Kawashima T."/>
            <person name="Kennedy M."/>
            <person name="Kinose K."/>
            <person name="Kinoshita T."/>
            <person name="Kohara Y."/>
            <person name="Koide E."/>
            <person name="Komatsu K."/>
            <person name="Kopischke S."/>
            <person name="Kubo M."/>
            <person name="Kyozuka J."/>
            <person name="Lagercrantz U."/>
            <person name="Lin S.S."/>
            <person name="Lindquist E."/>
            <person name="Lipzen A.M."/>
            <person name="Lu C.W."/>
            <person name="De Luna E."/>
            <person name="Martienssen R.A."/>
            <person name="Minamino N."/>
            <person name="Mizutani M."/>
            <person name="Mizutani M."/>
            <person name="Mochizuki N."/>
            <person name="Monte I."/>
            <person name="Mosher R."/>
            <person name="Nagasaki H."/>
            <person name="Nakagami H."/>
            <person name="Naramoto S."/>
            <person name="Nishitani K."/>
            <person name="Ohtani M."/>
            <person name="Okamoto T."/>
            <person name="Okumura M."/>
            <person name="Phillips J."/>
            <person name="Pollak B."/>
            <person name="Reinders A."/>
            <person name="Rovekamp M."/>
            <person name="Sano R."/>
            <person name="Sawa S."/>
            <person name="Schmid M.W."/>
            <person name="Shirakawa M."/>
            <person name="Solano R."/>
            <person name="Spunde A."/>
            <person name="Suetsugu N."/>
            <person name="Sugano S."/>
            <person name="Sugiyama A."/>
            <person name="Sun R."/>
            <person name="Suzuki Y."/>
            <person name="Takenaka M."/>
            <person name="Takezawa D."/>
            <person name="Tomogane H."/>
            <person name="Tsuzuki M."/>
            <person name="Ueda T."/>
            <person name="Umeda M."/>
            <person name="Ward J.M."/>
            <person name="Watanabe Y."/>
            <person name="Yazaki K."/>
            <person name="Yokoyama R."/>
            <person name="Yoshitake Y."/>
            <person name="Yotsui I."/>
            <person name="Zachgo S."/>
            <person name="Schmutz J."/>
        </authorList>
    </citation>
    <scope>NUCLEOTIDE SEQUENCE [LARGE SCALE GENOMIC DNA]</scope>
    <source>
        <strain evidence="4">Tak-1</strain>
    </source>
</reference>
<evidence type="ECO:0000256" key="1">
    <source>
        <dbReference type="SAM" id="MobiDB-lite"/>
    </source>
</evidence>
<evidence type="ECO:0000313" key="3">
    <source>
        <dbReference type="EMBL" id="PTQ35181.1"/>
    </source>
</evidence>
<protein>
    <submittedName>
        <fullName evidence="3">Uncharacterized protein</fullName>
    </submittedName>
</protein>
<evidence type="ECO:0000313" key="4">
    <source>
        <dbReference type="Proteomes" id="UP000244005"/>
    </source>
</evidence>
<feature type="region of interest" description="Disordered" evidence="1">
    <location>
        <begin position="317"/>
        <end position="352"/>
    </location>
</feature>
<dbReference type="Gramene" id="Mp5g18870.1">
    <property type="protein sequence ID" value="Mp5g18870.1.cds1"/>
    <property type="gene ID" value="Mp5g18870"/>
</dbReference>
<proteinExistence type="predicted"/>
<sequence length="352" mass="39537">MGKENQGVDNNNISSGIWPKRSRYIRASVPRPDSQSASASASMCLTLSDGGDISPGRGSKAAPLAHHWSSFQCAFDGSEISFRASTRETIDHVAWGRHVADGPYLRSPCSSSISRSVPSKKTRRNDSFACCWNTSMRVVPESWKDREIAVESEGDSDDRISRAFSSGPYYLIQPTYGSRRDRVLARNETKCAYMTMILFLPLHLNHFREFRVRECCKVSWQGVDFSLKLTVLEIGSRAQLGARDAARLDRERNHPVLSTEKIILTIGPACLRTRQNCISSGYLHVNRVGISHGLCFIIFFWTAGLLSAHVSRSAEFRERSTRKASSDPATLERDSEKERITTHGMRRKTMLR</sequence>
<keyword evidence="4" id="KW-1185">Reference proteome</keyword>
<dbReference type="EMBL" id="KZ772745">
    <property type="protein sequence ID" value="PTQ35181.1"/>
    <property type="molecule type" value="Genomic_DNA"/>
</dbReference>
<dbReference type="AlphaFoldDB" id="A0A2R6WMV6"/>
<gene>
    <name evidence="3" type="ORF">MARPO_0073s0055</name>
</gene>